<dbReference type="KEGG" id="pxu:106124411"/>
<dbReference type="EMBL" id="KQ459593">
    <property type="protein sequence ID" value="KPI96446.1"/>
    <property type="molecule type" value="Genomic_DNA"/>
</dbReference>
<feature type="chain" id="PRO_5044554370" evidence="1">
    <location>
        <begin position="20"/>
        <end position="249"/>
    </location>
</feature>
<dbReference type="RefSeq" id="XP_013176501.1">
    <property type="nucleotide sequence ID" value="XM_013321047.1"/>
</dbReference>
<evidence type="ECO:0000313" key="2">
    <source>
        <dbReference type="EMBL" id="KPI96446.1"/>
    </source>
</evidence>
<proteinExistence type="predicted"/>
<keyword evidence="3" id="KW-1185">Reference proteome</keyword>
<dbReference type="AlphaFoldDB" id="A0A194PSN6"/>
<evidence type="ECO:0000313" key="3">
    <source>
        <dbReference type="Proteomes" id="UP000053268"/>
    </source>
</evidence>
<sequence length="249" mass="28660">MQFFALIYLTYLIVPGIHTEDVSYQACVDKYSRKGYQPWQEWSDHYTCHRYRCEIRDGKYFIAAVGCRKPKIPENALECHEYIEDENVEFPTCCARLRCVVEVNGERIVQTRGQPGELFPDKPWKGQQNEPNPAVVGMGSIQQNTVGGEAQTQSAPGIFNSRGAGKQTDGNDINGRRFVDPYPSQQMQENPRRKRSTVYPIFDKNMVRESNAYQPHQVKLHGYSAEKYTSYFTNNIKSLSNSKHLFNQN</sequence>
<evidence type="ECO:0000313" key="4">
    <source>
        <dbReference type="RefSeq" id="XP_013176501.1"/>
    </source>
</evidence>
<organism evidence="2 3">
    <name type="scientific">Papilio xuthus</name>
    <name type="common">Asian swallowtail butterfly</name>
    <dbReference type="NCBI Taxonomy" id="66420"/>
    <lineage>
        <taxon>Eukaryota</taxon>
        <taxon>Metazoa</taxon>
        <taxon>Ecdysozoa</taxon>
        <taxon>Arthropoda</taxon>
        <taxon>Hexapoda</taxon>
        <taxon>Insecta</taxon>
        <taxon>Pterygota</taxon>
        <taxon>Neoptera</taxon>
        <taxon>Endopterygota</taxon>
        <taxon>Lepidoptera</taxon>
        <taxon>Glossata</taxon>
        <taxon>Ditrysia</taxon>
        <taxon>Papilionoidea</taxon>
        <taxon>Papilionidae</taxon>
        <taxon>Papilioninae</taxon>
        <taxon>Papilio</taxon>
    </lineage>
</organism>
<name>A0A194PSN6_PAPXU</name>
<keyword evidence="1" id="KW-0732">Signal</keyword>
<dbReference type="Proteomes" id="UP000694872">
    <property type="component" value="Unplaced"/>
</dbReference>
<protein>
    <submittedName>
        <fullName evidence="4">Uncharacterized protein LOC106124411</fullName>
    </submittedName>
</protein>
<reference evidence="4" key="2">
    <citation type="submission" date="2025-04" db="UniProtKB">
        <authorList>
            <consortium name="RefSeq"/>
        </authorList>
    </citation>
    <scope>IDENTIFICATION</scope>
</reference>
<feature type="signal peptide" evidence="1">
    <location>
        <begin position="1"/>
        <end position="19"/>
    </location>
</feature>
<reference evidence="2 3" key="1">
    <citation type="journal article" date="2015" name="Nat. Commun.">
        <title>Outbred genome sequencing and CRISPR/Cas9 gene editing in butterflies.</title>
        <authorList>
            <person name="Li X."/>
            <person name="Fan D."/>
            <person name="Zhang W."/>
            <person name="Liu G."/>
            <person name="Zhang L."/>
            <person name="Zhao L."/>
            <person name="Fang X."/>
            <person name="Chen L."/>
            <person name="Dong Y."/>
            <person name="Chen Y."/>
            <person name="Ding Y."/>
            <person name="Zhao R."/>
            <person name="Feng M."/>
            <person name="Zhu Y."/>
            <person name="Feng Y."/>
            <person name="Jiang X."/>
            <person name="Zhu D."/>
            <person name="Xiang H."/>
            <person name="Feng X."/>
            <person name="Li S."/>
            <person name="Wang J."/>
            <person name="Zhang G."/>
            <person name="Kronforst M.R."/>
            <person name="Wang W."/>
        </authorList>
    </citation>
    <scope>NUCLEOTIDE SEQUENCE [LARGE SCALE GENOMIC DNA]</scope>
    <source>
        <strain evidence="2">Ya'a_city_454_Px</strain>
        <tissue evidence="2">Whole body</tissue>
    </source>
</reference>
<accession>A0A194PSN6</accession>
<gene>
    <name evidence="4" type="primary">LOC106124411</name>
    <name evidence="2" type="ORF">RR46_12476</name>
</gene>
<dbReference type="Proteomes" id="UP000053268">
    <property type="component" value="Unassembled WGS sequence"/>
</dbReference>
<dbReference type="OrthoDB" id="7404944at2759"/>
<dbReference type="GeneID" id="106124411"/>
<evidence type="ECO:0000256" key="1">
    <source>
        <dbReference type="SAM" id="SignalP"/>
    </source>
</evidence>